<evidence type="ECO:0000313" key="1">
    <source>
        <dbReference type="EMBL" id="CAG8692126.1"/>
    </source>
</evidence>
<evidence type="ECO:0000313" key="2">
    <source>
        <dbReference type="Proteomes" id="UP000789366"/>
    </source>
</evidence>
<proteinExistence type="predicted"/>
<keyword evidence="2" id="KW-1185">Reference proteome</keyword>
<dbReference type="EMBL" id="CAJVPW010021145">
    <property type="protein sequence ID" value="CAG8692126.1"/>
    <property type="molecule type" value="Genomic_DNA"/>
</dbReference>
<reference evidence="1" key="1">
    <citation type="submission" date="2021-06" db="EMBL/GenBank/DDBJ databases">
        <authorList>
            <person name="Kallberg Y."/>
            <person name="Tangrot J."/>
            <person name="Rosling A."/>
        </authorList>
    </citation>
    <scope>NUCLEOTIDE SEQUENCE</scope>
    <source>
        <strain evidence="1">28 12/20/2015</strain>
    </source>
</reference>
<gene>
    <name evidence="1" type="ORF">SPELUC_LOCUS10810</name>
</gene>
<feature type="non-terminal residue" evidence="1">
    <location>
        <position position="96"/>
    </location>
</feature>
<dbReference type="Proteomes" id="UP000789366">
    <property type="component" value="Unassembled WGS sequence"/>
</dbReference>
<organism evidence="1 2">
    <name type="scientific">Cetraspora pellucida</name>
    <dbReference type="NCBI Taxonomy" id="1433469"/>
    <lineage>
        <taxon>Eukaryota</taxon>
        <taxon>Fungi</taxon>
        <taxon>Fungi incertae sedis</taxon>
        <taxon>Mucoromycota</taxon>
        <taxon>Glomeromycotina</taxon>
        <taxon>Glomeromycetes</taxon>
        <taxon>Diversisporales</taxon>
        <taxon>Gigasporaceae</taxon>
        <taxon>Cetraspora</taxon>
    </lineage>
</organism>
<name>A0ACA9P4S7_9GLOM</name>
<comment type="caution">
    <text evidence="1">The sequence shown here is derived from an EMBL/GenBank/DDBJ whole genome shotgun (WGS) entry which is preliminary data.</text>
</comment>
<accession>A0ACA9P4S7</accession>
<sequence length="96" mass="11214">MSQHLPLLSYRSNACPICSVCFVCLKIYDEDCLCQPIELNRKSKSSEYQQGFRNKHITRTGANKQKKKYDQEFVDWFQSNVSKVDILDQNFANICL</sequence>
<protein>
    <submittedName>
        <fullName evidence="1">1475_t:CDS:1</fullName>
    </submittedName>
</protein>